<name>A0A6J7WUA8_9CAUD</name>
<sequence>MANLNPLEIKITDISIQKFNGSDKMSLLPQFIEISIYQSIFEPAIKAEMLVNDQIGLFTNYPFTGEELVVINYQQMAGIGISKSDMKEIRFIINGVRNIAADDRARAYAYVIDLISVEFLQNARKLVSHAYNDLIEDMAEKVYDEYIKKDTEEKYGKPKPFKKEESIKVRNIVVPNMRPFQSIQWLAKHAVAKDYENHFLYLFYEDIEGFNFVTVQKLIEDALKNREQLKQNKYRYVSDAEAGRKTSQSDDADLFLITNLVNNKRFSSIEKIAGGYYQNELFEISLLEKSYTSTPTELNADKLGEFTLEKWPLNTPEYIDYVKNKVDKTEYANRIRYIINNYEDFDDQNKSQPNYRYKIGNTTKYTYALNQIDLTITVPANMNIKAGDVIYCDIPENHGFNDVQTDMYITGLFIVSEVKQVLATGDRAATTMRINKDAYLNRLLEKSLYNAGANKRGDYTVDTNTGRVVGGV</sequence>
<organism evidence="1">
    <name type="scientific">uncultured Caudovirales phage</name>
    <dbReference type="NCBI Taxonomy" id="2100421"/>
    <lineage>
        <taxon>Viruses</taxon>
        <taxon>Duplodnaviria</taxon>
        <taxon>Heunggongvirae</taxon>
        <taxon>Uroviricota</taxon>
        <taxon>Caudoviricetes</taxon>
        <taxon>Peduoviridae</taxon>
        <taxon>Maltschvirus</taxon>
        <taxon>Maltschvirus maltsch</taxon>
    </lineage>
</organism>
<protein>
    <submittedName>
        <fullName evidence="1">Uncharacterized protein</fullName>
    </submittedName>
</protein>
<dbReference type="EMBL" id="LR798287">
    <property type="protein sequence ID" value="CAB5221327.1"/>
    <property type="molecule type" value="Genomic_DNA"/>
</dbReference>
<evidence type="ECO:0000313" key="1">
    <source>
        <dbReference type="EMBL" id="CAB5221327.1"/>
    </source>
</evidence>
<proteinExistence type="predicted"/>
<gene>
    <name evidence="1" type="ORF">UFOVP245_127</name>
</gene>
<reference evidence="1" key="1">
    <citation type="submission" date="2020-05" db="EMBL/GenBank/DDBJ databases">
        <authorList>
            <person name="Chiriac C."/>
            <person name="Salcher M."/>
            <person name="Ghai R."/>
            <person name="Kavagutti S V."/>
        </authorList>
    </citation>
    <scope>NUCLEOTIDE SEQUENCE</scope>
</reference>
<accession>A0A6J7WUA8</accession>